<dbReference type="InterPro" id="IPR051504">
    <property type="entry name" value="Plant_metabolite_acyltrans"/>
</dbReference>
<sequence>MASNDSLKIVEVSKVAPFNDSSEPLSELRLPITLFDAFWFRFPPVERVFYYRLTEPSDPISCNSVILPKLKHTLSLTLRHFLPLAGNLTWPSRAPQPFILYTPNDGVSLTVAESDADFDRVSGDKPRGAIESHTLVPELAISEKTASLLALQGEFEL</sequence>
<evidence type="ECO:0000313" key="3">
    <source>
        <dbReference type="EMBL" id="KAF5748925.1"/>
    </source>
</evidence>
<dbReference type="InParanoid" id="A0A7J7DRE7"/>
<proteinExistence type="predicted"/>
<dbReference type="GO" id="GO:0016747">
    <property type="term" value="F:acyltransferase activity, transferring groups other than amino-acyl groups"/>
    <property type="evidence" value="ECO:0007669"/>
    <property type="project" value="UniProtKB-ARBA"/>
</dbReference>
<dbReference type="Gene3D" id="3.30.559.10">
    <property type="entry name" value="Chloramphenicol acetyltransferase-like domain"/>
    <property type="match status" value="1"/>
</dbReference>
<keyword evidence="1 3" id="KW-0808">Transferase</keyword>
<comment type="caution">
    <text evidence="3">The sequence shown here is derived from an EMBL/GenBank/DDBJ whole genome shotgun (WGS) entry which is preliminary data.</text>
</comment>
<name>A0A7J7DRE7_TRIWF</name>
<dbReference type="InterPro" id="IPR023213">
    <property type="entry name" value="CAT-like_dom_sf"/>
</dbReference>
<evidence type="ECO:0000256" key="2">
    <source>
        <dbReference type="ARBA" id="ARBA00023315"/>
    </source>
</evidence>
<dbReference type="Pfam" id="PF02458">
    <property type="entry name" value="Transferase"/>
    <property type="match status" value="1"/>
</dbReference>
<dbReference type="AlphaFoldDB" id="A0A7J7DRE7"/>
<gene>
    <name evidence="3" type="ORF">HS088_TW04G00886</name>
</gene>
<accession>A0A7J7DRE7</accession>
<evidence type="ECO:0000313" key="4">
    <source>
        <dbReference type="Proteomes" id="UP000593562"/>
    </source>
</evidence>
<reference evidence="3 4" key="1">
    <citation type="journal article" date="2020" name="Nat. Commun.">
        <title>Genome of Tripterygium wilfordii and identification of cytochrome P450 involved in triptolide biosynthesis.</title>
        <authorList>
            <person name="Tu L."/>
            <person name="Su P."/>
            <person name="Zhang Z."/>
            <person name="Gao L."/>
            <person name="Wang J."/>
            <person name="Hu T."/>
            <person name="Zhou J."/>
            <person name="Zhang Y."/>
            <person name="Zhao Y."/>
            <person name="Liu Y."/>
            <person name="Song Y."/>
            <person name="Tong Y."/>
            <person name="Lu Y."/>
            <person name="Yang J."/>
            <person name="Xu C."/>
            <person name="Jia M."/>
            <person name="Peters R.J."/>
            <person name="Huang L."/>
            <person name="Gao W."/>
        </authorList>
    </citation>
    <scope>NUCLEOTIDE SEQUENCE [LARGE SCALE GENOMIC DNA]</scope>
    <source>
        <strain evidence="4">cv. XIE 37</strain>
        <tissue evidence="3">Leaf</tissue>
    </source>
</reference>
<keyword evidence="4" id="KW-1185">Reference proteome</keyword>
<dbReference type="EMBL" id="JAAARO010000004">
    <property type="protein sequence ID" value="KAF5748925.1"/>
    <property type="molecule type" value="Genomic_DNA"/>
</dbReference>
<keyword evidence="2 3" id="KW-0012">Acyltransferase</keyword>
<dbReference type="PANTHER" id="PTHR31625">
    <property type="match status" value="1"/>
</dbReference>
<dbReference type="Proteomes" id="UP000593562">
    <property type="component" value="Unassembled WGS sequence"/>
</dbReference>
<evidence type="ECO:0000256" key="1">
    <source>
        <dbReference type="ARBA" id="ARBA00022679"/>
    </source>
</evidence>
<protein>
    <submittedName>
        <fullName evidence="3">Putative Anthocyanin 5-aromatic acyltransferase</fullName>
    </submittedName>
</protein>
<organism evidence="3 4">
    <name type="scientific">Tripterygium wilfordii</name>
    <name type="common">Thunder God vine</name>
    <dbReference type="NCBI Taxonomy" id="458696"/>
    <lineage>
        <taxon>Eukaryota</taxon>
        <taxon>Viridiplantae</taxon>
        <taxon>Streptophyta</taxon>
        <taxon>Embryophyta</taxon>
        <taxon>Tracheophyta</taxon>
        <taxon>Spermatophyta</taxon>
        <taxon>Magnoliopsida</taxon>
        <taxon>eudicotyledons</taxon>
        <taxon>Gunneridae</taxon>
        <taxon>Pentapetalae</taxon>
        <taxon>rosids</taxon>
        <taxon>fabids</taxon>
        <taxon>Celastrales</taxon>
        <taxon>Celastraceae</taxon>
        <taxon>Tripterygium</taxon>
    </lineage>
</organism>